<evidence type="ECO:0000313" key="2">
    <source>
        <dbReference type="EMBL" id="BDT63557.1"/>
    </source>
</evidence>
<proteinExistence type="predicted"/>
<feature type="region of interest" description="Disordered" evidence="1">
    <location>
        <begin position="79"/>
        <end position="123"/>
    </location>
</feature>
<protein>
    <submittedName>
        <fullName evidence="2">Uncharacterized protein</fullName>
    </submittedName>
</protein>
<feature type="compositionally biased region" description="Basic residues" evidence="1">
    <location>
        <begin position="101"/>
        <end position="123"/>
    </location>
</feature>
<name>A0A9C7BRM7_9VIRU</name>
<organism evidence="2">
    <name type="scientific">Pasiphaea japonica whispovirus</name>
    <dbReference type="NCBI Taxonomy" id="2984286"/>
    <lineage>
        <taxon>Viruses</taxon>
        <taxon>Viruses incertae sedis</taxon>
        <taxon>Naldaviricetes</taxon>
        <taxon>Nimaviridae</taxon>
        <taxon>Whispovirus</taxon>
    </lineage>
</organism>
<sequence>MVERYMLRFLGVCLVLVIMATVALLCVAVATAPENFDSDKITENDIPLLFGTGLPPSTILSTLVGSLAPSELFSFPEPSDFNDLKNSNNTTSKENKTKNNISKRKRPTRRPTRRRLAARRRRQLRRRRITKIRQIKKKAFTRCSRTTRVLRGLGGRLFKGLLFIV</sequence>
<accession>A0A9C7BRM7</accession>
<reference evidence="2" key="1">
    <citation type="submission" date="2022-10" db="EMBL/GenBank/DDBJ databases">
        <title>Genome sequences of endogenous nimaviruses in decapod crustaceans.</title>
        <authorList>
            <person name="Kawato S."/>
            <person name="Nozaki R."/>
            <person name="Kondo H."/>
            <person name="Hirono I."/>
        </authorList>
    </citation>
    <scope>NUCLEOTIDE SEQUENCE</scope>
    <source>
        <strain evidence="2">Toyama2020</strain>
    </source>
</reference>
<evidence type="ECO:0000256" key="1">
    <source>
        <dbReference type="SAM" id="MobiDB-lite"/>
    </source>
</evidence>
<dbReference type="EMBL" id="LC738885">
    <property type="protein sequence ID" value="BDT63557.1"/>
    <property type="molecule type" value="Genomic_DNA"/>
</dbReference>